<sequence length="65" mass="7409">MLSPRQVKKKEPQAHGAWLSSSLLRKETSLKKLVGRAQTIVILGEISFFVRYNLLLPHTPKKPEL</sequence>
<name>A0A2T4U3T7_9BACI</name>
<comment type="caution">
    <text evidence="1">The sequence shown here is derived from an EMBL/GenBank/DDBJ whole genome shotgun (WGS) entry which is preliminary data.</text>
</comment>
<evidence type="ECO:0000313" key="2">
    <source>
        <dbReference type="Proteomes" id="UP000240509"/>
    </source>
</evidence>
<gene>
    <name evidence="1" type="ORF">C6Y45_13495</name>
</gene>
<protein>
    <submittedName>
        <fullName evidence="1">Uncharacterized protein</fullName>
    </submittedName>
</protein>
<accession>A0A2T4U3T7</accession>
<evidence type="ECO:0000313" key="1">
    <source>
        <dbReference type="EMBL" id="PTL38025.1"/>
    </source>
</evidence>
<dbReference type="EMBL" id="PZJJ01000026">
    <property type="protein sequence ID" value="PTL38025.1"/>
    <property type="molecule type" value="Genomic_DNA"/>
</dbReference>
<dbReference type="AlphaFoldDB" id="A0A2T4U3T7"/>
<proteinExistence type="predicted"/>
<organism evidence="1 2">
    <name type="scientific">Alkalicoccus saliphilus</name>
    <dbReference type="NCBI Taxonomy" id="200989"/>
    <lineage>
        <taxon>Bacteria</taxon>
        <taxon>Bacillati</taxon>
        <taxon>Bacillota</taxon>
        <taxon>Bacilli</taxon>
        <taxon>Bacillales</taxon>
        <taxon>Bacillaceae</taxon>
        <taxon>Alkalicoccus</taxon>
    </lineage>
</organism>
<reference evidence="1 2" key="1">
    <citation type="submission" date="2018-03" db="EMBL/GenBank/DDBJ databases">
        <title>Alkalicoccus saliphilus sp. nov., isolated from a mineral pool.</title>
        <authorList>
            <person name="Zhao B."/>
        </authorList>
    </citation>
    <scope>NUCLEOTIDE SEQUENCE [LARGE SCALE GENOMIC DNA]</scope>
    <source>
        <strain evidence="1 2">6AG</strain>
    </source>
</reference>
<dbReference type="Proteomes" id="UP000240509">
    <property type="component" value="Unassembled WGS sequence"/>
</dbReference>
<keyword evidence="2" id="KW-1185">Reference proteome</keyword>